<dbReference type="InterPro" id="IPR012838">
    <property type="entry name" value="PFL1_activating"/>
</dbReference>
<keyword evidence="3" id="KW-0004">4Fe-4S</keyword>
<dbReference type="Proteomes" id="UP001054857">
    <property type="component" value="Unassembled WGS sequence"/>
</dbReference>
<accession>A0AAD3DFY7</accession>
<comment type="similarity">
    <text evidence="2">Belongs to the organic radical-activating enzymes family.</text>
</comment>
<keyword evidence="8" id="KW-0411">Iron-sulfur</keyword>
<keyword evidence="6" id="KW-0560">Oxidoreductase</keyword>
<comment type="cofactor">
    <cofactor evidence="1">
        <name>[4Fe-4S] cluster</name>
        <dbReference type="ChEBI" id="CHEBI:49883"/>
    </cofactor>
</comment>
<comment type="caution">
    <text evidence="10">The sequence shown here is derived from an EMBL/GenBank/DDBJ whole genome shotgun (WGS) entry which is preliminary data.</text>
</comment>
<evidence type="ECO:0000256" key="5">
    <source>
        <dbReference type="ARBA" id="ARBA00022723"/>
    </source>
</evidence>
<keyword evidence="7" id="KW-0408">Iron</keyword>
<dbReference type="InterPro" id="IPR058240">
    <property type="entry name" value="rSAM_sf"/>
</dbReference>
<dbReference type="InterPro" id="IPR001989">
    <property type="entry name" value="Radical_activat_CS"/>
</dbReference>
<evidence type="ECO:0000259" key="9">
    <source>
        <dbReference type="PROSITE" id="PS51918"/>
    </source>
</evidence>
<dbReference type="InterPro" id="IPR007197">
    <property type="entry name" value="rSAM"/>
</dbReference>
<dbReference type="AlphaFoldDB" id="A0AAD3DFY7"/>
<evidence type="ECO:0000313" key="10">
    <source>
        <dbReference type="EMBL" id="GFR40554.1"/>
    </source>
</evidence>
<dbReference type="GO" id="GO:0051539">
    <property type="term" value="F:4 iron, 4 sulfur cluster binding"/>
    <property type="evidence" value="ECO:0007669"/>
    <property type="project" value="UniProtKB-KW"/>
</dbReference>
<dbReference type="SFLD" id="SFLDS00029">
    <property type="entry name" value="Radical_SAM"/>
    <property type="match status" value="1"/>
</dbReference>
<dbReference type="CDD" id="cd01335">
    <property type="entry name" value="Radical_SAM"/>
    <property type="match status" value="1"/>
</dbReference>
<dbReference type="InterPro" id="IPR034457">
    <property type="entry name" value="Organic_radical-activating"/>
</dbReference>
<dbReference type="EMBL" id="BMAR01000001">
    <property type="protein sequence ID" value="GFR40554.1"/>
    <property type="molecule type" value="Genomic_DNA"/>
</dbReference>
<protein>
    <recommendedName>
        <fullName evidence="9">Radical SAM core domain-containing protein</fullName>
    </recommendedName>
</protein>
<dbReference type="GO" id="GO:0043365">
    <property type="term" value="F:[formate-C-acetyltransferase]-activating enzyme activity"/>
    <property type="evidence" value="ECO:0007669"/>
    <property type="project" value="InterPro"/>
</dbReference>
<feature type="domain" description="Radical SAM core" evidence="9">
    <location>
        <begin position="113"/>
        <end position="336"/>
    </location>
</feature>
<dbReference type="SUPFAM" id="SSF102114">
    <property type="entry name" value="Radical SAM enzymes"/>
    <property type="match status" value="1"/>
</dbReference>
<dbReference type="InterPro" id="IPR013785">
    <property type="entry name" value="Aldolase_TIM"/>
</dbReference>
<dbReference type="Gene3D" id="3.20.20.70">
    <property type="entry name" value="Aldolase class I"/>
    <property type="match status" value="1"/>
</dbReference>
<evidence type="ECO:0000256" key="4">
    <source>
        <dbReference type="ARBA" id="ARBA00022691"/>
    </source>
</evidence>
<keyword evidence="4" id="KW-0949">S-adenosyl-L-methionine</keyword>
<dbReference type="SFLD" id="SFLDG01066">
    <property type="entry name" value="organic_radical-activating_enz"/>
    <property type="match status" value="1"/>
</dbReference>
<evidence type="ECO:0000256" key="2">
    <source>
        <dbReference type="ARBA" id="ARBA00009777"/>
    </source>
</evidence>
<keyword evidence="5" id="KW-0479">Metal-binding</keyword>
<evidence type="ECO:0000256" key="1">
    <source>
        <dbReference type="ARBA" id="ARBA00001966"/>
    </source>
</evidence>
<evidence type="ECO:0000256" key="6">
    <source>
        <dbReference type="ARBA" id="ARBA00023002"/>
    </source>
</evidence>
<organism evidence="10 11">
    <name type="scientific">Astrephomene gubernaculifera</name>
    <dbReference type="NCBI Taxonomy" id="47775"/>
    <lineage>
        <taxon>Eukaryota</taxon>
        <taxon>Viridiplantae</taxon>
        <taxon>Chlorophyta</taxon>
        <taxon>core chlorophytes</taxon>
        <taxon>Chlorophyceae</taxon>
        <taxon>CS clade</taxon>
        <taxon>Chlamydomonadales</taxon>
        <taxon>Astrephomenaceae</taxon>
        <taxon>Astrephomene</taxon>
    </lineage>
</organism>
<dbReference type="PROSITE" id="PS01087">
    <property type="entry name" value="RADICAL_ACTIVATING"/>
    <property type="match status" value="1"/>
</dbReference>
<dbReference type="PANTHER" id="PTHR30352:SF5">
    <property type="entry name" value="PYRUVATE FORMATE-LYASE 1-ACTIVATING ENZYME"/>
    <property type="match status" value="1"/>
</dbReference>
<keyword evidence="11" id="KW-1185">Reference proteome</keyword>
<evidence type="ECO:0000313" key="11">
    <source>
        <dbReference type="Proteomes" id="UP001054857"/>
    </source>
</evidence>
<sequence>MLNPFSSCLLNIMTRVIVDSCSASLPAANFALQRCRARAPSSVARLRTPAAGWGMTLRRTLVAPAHSASEPEHRHPHLESRYAVELPHYEPRDNSDIPEVFGNVHSTESFSAVDGPGVRFLVFVQGCAMRCLFCSNPDTWNLKGGTRTSSKELAQEIRRVRNYLRPRGGITISGGEALLQPHFVATMFQETHAMGLNTCVDTTGQGTKHGNWDVVLPHTDLVLFCIKHMDPLKYEALTGMKQRGALKFADELAARKIPFYLRYVYIPGYTDAPKDIDKLIAWAKKQPTFQGIELLPYHVLGRNKWEVMQIPYPLDGVSTPSHEAVRNVIKAFNDADISVICAN</sequence>
<name>A0AAD3DFY7_9CHLO</name>
<gene>
    <name evidence="10" type="ORF">Agub_g1129</name>
</gene>
<proteinExistence type="inferred from homology"/>
<dbReference type="GO" id="GO:0046872">
    <property type="term" value="F:metal ion binding"/>
    <property type="evidence" value="ECO:0007669"/>
    <property type="project" value="UniProtKB-KW"/>
</dbReference>
<reference evidence="10 11" key="1">
    <citation type="journal article" date="2021" name="Sci. Rep.">
        <title>Genome sequencing of the multicellular alga Astrephomene provides insights into convergent evolution of germ-soma differentiation.</title>
        <authorList>
            <person name="Yamashita S."/>
            <person name="Yamamoto K."/>
            <person name="Matsuzaki R."/>
            <person name="Suzuki S."/>
            <person name="Yamaguchi H."/>
            <person name="Hirooka S."/>
            <person name="Minakuchi Y."/>
            <person name="Miyagishima S."/>
            <person name="Kawachi M."/>
            <person name="Toyoda A."/>
            <person name="Nozaki H."/>
        </authorList>
    </citation>
    <scope>NUCLEOTIDE SEQUENCE [LARGE SCALE GENOMIC DNA]</scope>
    <source>
        <strain evidence="10 11">NIES-4017</strain>
    </source>
</reference>
<evidence type="ECO:0000256" key="3">
    <source>
        <dbReference type="ARBA" id="ARBA00022485"/>
    </source>
</evidence>
<evidence type="ECO:0000256" key="7">
    <source>
        <dbReference type="ARBA" id="ARBA00023004"/>
    </source>
</evidence>
<evidence type="ECO:0000256" key="8">
    <source>
        <dbReference type="ARBA" id="ARBA00023014"/>
    </source>
</evidence>
<dbReference type="PROSITE" id="PS51918">
    <property type="entry name" value="RADICAL_SAM"/>
    <property type="match status" value="1"/>
</dbReference>
<dbReference type="NCBIfam" id="TIGR02493">
    <property type="entry name" value="PFLA"/>
    <property type="match status" value="1"/>
</dbReference>
<dbReference type="PANTHER" id="PTHR30352">
    <property type="entry name" value="PYRUVATE FORMATE-LYASE-ACTIVATING ENZYME"/>
    <property type="match status" value="1"/>
</dbReference>
<dbReference type="Pfam" id="PF13353">
    <property type="entry name" value="Fer4_12"/>
    <property type="match status" value="1"/>
</dbReference>